<comment type="similarity">
    <text evidence="2">In the N-terminal section; belongs to the transposase 2 family.</text>
</comment>
<dbReference type="EMBL" id="JACOOQ010000042">
    <property type="protein sequence ID" value="MBC5641259.1"/>
    <property type="molecule type" value="Genomic_DNA"/>
</dbReference>
<evidence type="ECO:0000256" key="4">
    <source>
        <dbReference type="ARBA" id="ARBA00022723"/>
    </source>
</evidence>
<evidence type="ECO:0000259" key="9">
    <source>
        <dbReference type="Pfam" id="PF01385"/>
    </source>
</evidence>
<reference evidence="12" key="1">
    <citation type="submission" date="2020-08" db="EMBL/GenBank/DDBJ databases">
        <title>Genome public.</title>
        <authorList>
            <person name="Liu C."/>
            <person name="Sun Q."/>
        </authorList>
    </citation>
    <scope>NUCLEOTIDE SEQUENCE</scope>
    <source>
        <strain evidence="12">NSJ-42</strain>
    </source>
</reference>
<evidence type="ECO:0000256" key="5">
    <source>
        <dbReference type="ARBA" id="ARBA00022833"/>
    </source>
</evidence>
<keyword evidence="5" id="KW-0862">Zinc</keyword>
<dbReference type="Pfam" id="PF01385">
    <property type="entry name" value="OrfB_IS605"/>
    <property type="match status" value="1"/>
</dbReference>
<keyword evidence="13" id="KW-1185">Reference proteome</keyword>
<feature type="domain" description="Cas12f1-like TNB" evidence="10">
    <location>
        <begin position="320"/>
        <end position="386"/>
    </location>
</feature>
<accession>A0A8I0DPB6</accession>
<keyword evidence="6" id="KW-0238">DNA-binding</keyword>
<keyword evidence="7" id="KW-0233">DNA recombination</keyword>
<dbReference type="GO" id="GO:0003677">
    <property type="term" value="F:DNA binding"/>
    <property type="evidence" value="ECO:0007669"/>
    <property type="project" value="UniProtKB-KW"/>
</dbReference>
<dbReference type="InterPro" id="IPR051399">
    <property type="entry name" value="RNA-guided_DNA_endo/Transpos"/>
</dbReference>
<evidence type="ECO:0000256" key="3">
    <source>
        <dbReference type="ARBA" id="ARBA00022578"/>
    </source>
</evidence>
<organism evidence="12 13">
    <name type="scientific">Clostridium lentum</name>
    <dbReference type="NCBI Taxonomy" id="2763037"/>
    <lineage>
        <taxon>Bacteria</taxon>
        <taxon>Bacillati</taxon>
        <taxon>Bacillota</taxon>
        <taxon>Clostridia</taxon>
        <taxon>Eubacteriales</taxon>
        <taxon>Clostridiaceae</taxon>
        <taxon>Clostridium</taxon>
    </lineage>
</organism>
<proteinExistence type="inferred from homology"/>
<keyword evidence="8" id="KW-0175">Coiled coil</keyword>
<evidence type="ECO:0000313" key="13">
    <source>
        <dbReference type="Proteomes" id="UP000662088"/>
    </source>
</evidence>
<dbReference type="Proteomes" id="UP000662088">
    <property type="component" value="Unassembled WGS sequence"/>
</dbReference>
<dbReference type="InterPro" id="IPR001959">
    <property type="entry name" value="Transposase"/>
</dbReference>
<protein>
    <submittedName>
        <fullName evidence="12">IS200/IS605 family element transposase accessory protein TnpB</fullName>
    </submittedName>
</protein>
<dbReference type="NCBIfam" id="TIGR01766">
    <property type="entry name" value="IS200/IS605 family accessory protein TnpB-like domain"/>
    <property type="match status" value="1"/>
</dbReference>
<keyword evidence="4" id="KW-0479">Metal-binding</keyword>
<dbReference type="PANTHER" id="PTHR30405">
    <property type="entry name" value="TRANSPOSASE"/>
    <property type="match status" value="1"/>
</dbReference>
<feature type="coiled-coil region" evidence="8">
    <location>
        <begin position="214"/>
        <end position="275"/>
    </location>
</feature>
<dbReference type="Pfam" id="PF07282">
    <property type="entry name" value="Cas12f1-like_TNB"/>
    <property type="match status" value="1"/>
</dbReference>
<evidence type="ECO:0000313" key="12">
    <source>
        <dbReference type="EMBL" id="MBC5641259.1"/>
    </source>
</evidence>
<dbReference type="GO" id="GO:0032196">
    <property type="term" value="P:transposition"/>
    <property type="evidence" value="ECO:0007669"/>
    <property type="project" value="UniProtKB-KW"/>
</dbReference>
<dbReference type="Pfam" id="PF12323">
    <property type="entry name" value="HTH_OrfB_IS605"/>
    <property type="match status" value="1"/>
</dbReference>
<dbReference type="InterPro" id="IPR010095">
    <property type="entry name" value="Cas12f1-like_TNB"/>
</dbReference>
<gene>
    <name evidence="12" type="primary">tnpB</name>
    <name evidence="12" type="ORF">H8R92_12950</name>
</gene>
<evidence type="ECO:0000256" key="7">
    <source>
        <dbReference type="ARBA" id="ARBA00023172"/>
    </source>
</evidence>
<dbReference type="PANTHER" id="PTHR30405:SF25">
    <property type="entry name" value="RNA-GUIDED DNA ENDONUCLEASE INSQ-RELATED"/>
    <property type="match status" value="1"/>
</dbReference>
<evidence type="ECO:0000256" key="8">
    <source>
        <dbReference type="SAM" id="Coils"/>
    </source>
</evidence>
<sequence>MKKLLKSYKVEIKPTTKQIQKIEQSIGVCRWLYNEYLSTNNQLYTKYKDGFIDKKQVFMSANDFDKYINNEVKVLDEYSWINNCGSKARKKAIQNAETAYKRFFKGQAKFPKFKKKNKCDVKLYFPKNNKGDWKVDRHRIMVPTLNKVRLKEYGYIPVGSKIISGTVSKKANRYYVSVIIDVENIPQKNTNQGIGIDLGVKDFAICSDKIIYKNINKTQRVRKLEKKLLREQKRLSRKYESLKIRNKKEKGEATRQNIQKQIAKVQILYQRLNNIRTDYINKVVSNVVRNKPSYITIEDLNVKGMMKNKHLSKAVAQQKFNEFRNKLANKCNALGIELRIVDRFYPSSKLCHKCASIKKDLKLKDRIFNCDCGYVEDRDYNASLNLRDAKIYKTA</sequence>
<evidence type="ECO:0000259" key="11">
    <source>
        <dbReference type="Pfam" id="PF12323"/>
    </source>
</evidence>
<name>A0A8I0DPB6_9CLOT</name>
<evidence type="ECO:0000256" key="2">
    <source>
        <dbReference type="ARBA" id="ARBA00011044"/>
    </source>
</evidence>
<dbReference type="AlphaFoldDB" id="A0A8I0DPB6"/>
<evidence type="ECO:0000259" key="10">
    <source>
        <dbReference type="Pfam" id="PF07282"/>
    </source>
</evidence>
<evidence type="ECO:0000256" key="1">
    <source>
        <dbReference type="ARBA" id="ARBA00008761"/>
    </source>
</evidence>
<feature type="domain" description="Probable transposase IS891/IS1136/IS1341" evidence="9">
    <location>
        <begin position="180"/>
        <end position="308"/>
    </location>
</feature>
<dbReference type="GO" id="GO:0006310">
    <property type="term" value="P:DNA recombination"/>
    <property type="evidence" value="ECO:0007669"/>
    <property type="project" value="UniProtKB-KW"/>
</dbReference>
<feature type="domain" description="Transposase putative helix-turn-helix" evidence="11">
    <location>
        <begin position="1"/>
        <end position="48"/>
    </location>
</feature>
<evidence type="ECO:0000256" key="6">
    <source>
        <dbReference type="ARBA" id="ARBA00023125"/>
    </source>
</evidence>
<dbReference type="InterPro" id="IPR021027">
    <property type="entry name" value="Transposase_put_HTH"/>
</dbReference>
<comment type="similarity">
    <text evidence="1">In the C-terminal section; belongs to the transposase 35 family.</text>
</comment>
<dbReference type="GO" id="GO:0046872">
    <property type="term" value="F:metal ion binding"/>
    <property type="evidence" value="ECO:0007669"/>
    <property type="project" value="UniProtKB-KW"/>
</dbReference>
<keyword evidence="3" id="KW-0815">Transposition</keyword>
<comment type="caution">
    <text evidence="12">The sequence shown here is derived from an EMBL/GenBank/DDBJ whole genome shotgun (WGS) entry which is preliminary data.</text>
</comment>
<dbReference type="NCBIfam" id="NF040570">
    <property type="entry name" value="guided_TnpB"/>
    <property type="match status" value="1"/>
</dbReference>